<proteinExistence type="predicted"/>
<protein>
    <submittedName>
        <fullName evidence="1">Uncharacterized protein</fullName>
    </submittedName>
</protein>
<reference evidence="1" key="1">
    <citation type="submission" date="2019-04" db="EMBL/GenBank/DDBJ databases">
        <title>An insight into the mialome of Ixodes scapularis.</title>
        <authorList>
            <person name="Ribeiro J.M."/>
            <person name="Mather T.N."/>
            <person name="Karim S."/>
        </authorList>
    </citation>
    <scope>NUCLEOTIDE SEQUENCE</scope>
</reference>
<accession>A0A4D5RCX9</accession>
<sequence>MEVFLSHVLILAPLHTSVESSKDFFFFLSNCRLLLPCLFSQCFLCRAKTERRTLNAGDFVHCRALYNVAFFQGNFFFFFDVGIFETSRRTKATSEFAKKTPYQLDICRSIFRV</sequence>
<dbReference type="EMBL" id="GHJT01000733">
    <property type="protein sequence ID" value="MOY34704.1"/>
    <property type="molecule type" value="Transcribed_RNA"/>
</dbReference>
<name>A0A4D5RCX9_IXOSC</name>
<dbReference type="AlphaFoldDB" id="A0A4D5RCX9"/>
<evidence type="ECO:0000313" key="1">
    <source>
        <dbReference type="EMBL" id="MOY34704.1"/>
    </source>
</evidence>
<organism evidence="1">
    <name type="scientific">Ixodes scapularis</name>
    <name type="common">Black-legged tick</name>
    <name type="synonym">Deer tick</name>
    <dbReference type="NCBI Taxonomy" id="6945"/>
    <lineage>
        <taxon>Eukaryota</taxon>
        <taxon>Metazoa</taxon>
        <taxon>Ecdysozoa</taxon>
        <taxon>Arthropoda</taxon>
        <taxon>Chelicerata</taxon>
        <taxon>Arachnida</taxon>
        <taxon>Acari</taxon>
        <taxon>Parasitiformes</taxon>
        <taxon>Ixodida</taxon>
        <taxon>Ixodoidea</taxon>
        <taxon>Ixodidae</taxon>
        <taxon>Ixodinae</taxon>
        <taxon>Ixodes</taxon>
    </lineage>
</organism>